<dbReference type="InterPro" id="IPR013078">
    <property type="entry name" value="His_Pase_superF_clade-1"/>
</dbReference>
<dbReference type="EMBL" id="JAUJYN010000010">
    <property type="protein sequence ID" value="KAK1261346.1"/>
    <property type="molecule type" value="Genomic_DNA"/>
</dbReference>
<reference evidence="1" key="2">
    <citation type="submission" date="2023-06" db="EMBL/GenBank/DDBJ databases">
        <authorList>
            <person name="Ma L."/>
            <person name="Liu K.-W."/>
            <person name="Li Z."/>
            <person name="Hsiao Y.-Y."/>
            <person name="Qi Y."/>
            <person name="Fu T."/>
            <person name="Tang G."/>
            <person name="Zhang D."/>
            <person name="Sun W.-H."/>
            <person name="Liu D.-K."/>
            <person name="Li Y."/>
            <person name="Chen G.-Z."/>
            <person name="Liu X.-D."/>
            <person name="Liao X.-Y."/>
            <person name="Jiang Y.-T."/>
            <person name="Yu X."/>
            <person name="Hao Y."/>
            <person name="Huang J."/>
            <person name="Zhao X.-W."/>
            <person name="Ke S."/>
            <person name="Chen Y.-Y."/>
            <person name="Wu W.-L."/>
            <person name="Hsu J.-L."/>
            <person name="Lin Y.-F."/>
            <person name="Huang M.-D."/>
            <person name="Li C.-Y."/>
            <person name="Huang L."/>
            <person name="Wang Z.-W."/>
            <person name="Zhao X."/>
            <person name="Zhong W.-Y."/>
            <person name="Peng D.-H."/>
            <person name="Ahmad S."/>
            <person name="Lan S."/>
            <person name="Zhang J.-S."/>
            <person name="Tsai W.-C."/>
            <person name="Van De Peer Y."/>
            <person name="Liu Z.-J."/>
        </authorList>
    </citation>
    <scope>NUCLEOTIDE SEQUENCE</scope>
    <source>
        <strain evidence="1">SCP</strain>
        <tissue evidence="1">Leaves</tissue>
    </source>
</reference>
<reference evidence="1" key="1">
    <citation type="journal article" date="2023" name="Nat. Commun.">
        <title>Diploid and tetraploid genomes of Acorus and the evolution of monocots.</title>
        <authorList>
            <person name="Ma L."/>
            <person name="Liu K.W."/>
            <person name="Li Z."/>
            <person name="Hsiao Y.Y."/>
            <person name="Qi Y."/>
            <person name="Fu T."/>
            <person name="Tang G.D."/>
            <person name="Zhang D."/>
            <person name="Sun W.H."/>
            <person name="Liu D.K."/>
            <person name="Li Y."/>
            <person name="Chen G.Z."/>
            <person name="Liu X.D."/>
            <person name="Liao X.Y."/>
            <person name="Jiang Y.T."/>
            <person name="Yu X."/>
            <person name="Hao Y."/>
            <person name="Huang J."/>
            <person name="Zhao X.W."/>
            <person name="Ke S."/>
            <person name="Chen Y.Y."/>
            <person name="Wu W.L."/>
            <person name="Hsu J.L."/>
            <person name="Lin Y.F."/>
            <person name="Huang M.D."/>
            <person name="Li C.Y."/>
            <person name="Huang L."/>
            <person name="Wang Z.W."/>
            <person name="Zhao X."/>
            <person name="Zhong W.Y."/>
            <person name="Peng D.H."/>
            <person name="Ahmad S."/>
            <person name="Lan S."/>
            <person name="Zhang J.S."/>
            <person name="Tsai W.C."/>
            <person name="Van de Peer Y."/>
            <person name="Liu Z.J."/>
        </authorList>
    </citation>
    <scope>NUCLEOTIDE SEQUENCE</scope>
    <source>
        <strain evidence="1">SCP</strain>
    </source>
</reference>
<proteinExistence type="predicted"/>
<protein>
    <submittedName>
        <fullName evidence="1">Uncharacterized protein</fullName>
    </submittedName>
</protein>
<dbReference type="SUPFAM" id="SSF53254">
    <property type="entry name" value="Phosphoglycerate mutase-like"/>
    <property type="match status" value="1"/>
</dbReference>
<dbReference type="InterPro" id="IPR029033">
    <property type="entry name" value="His_PPase_superfam"/>
</dbReference>
<gene>
    <name evidence="1" type="ORF">QJS04_geneDACA018442</name>
</gene>
<name>A0AAV9AAM5_ACOGR</name>
<sequence length="273" mass="30569">MESFEQNVVVMRHGERMDLVEPLWITRDPRPWDPPLTEDGKIKAWTTGRKIRNTPGLRIDRVFVSPFLRCVQTASRAVSALCAVGDGSDVDPLLIEVASDDSAAARLDPSKIKVSIEYGLCEILCKETIGQELVPRDGNWTFDISQLEAKLPAGTVDNSVERIYKQLPQWEEPLEVGRIRYRDVILALADKFPHENLLLVTHGEAVGVAVSAFLEDTVVYDVDFCAYSHLRRRVNFKPNQSFTAEGFQVLSNTGQTGVCYYSTNDIPLLSNLS</sequence>
<dbReference type="InterPro" id="IPR012398">
    <property type="entry name" value="PRIB5"/>
</dbReference>
<dbReference type="InterPro" id="IPR051710">
    <property type="entry name" value="Phosphatase_SH3-domain"/>
</dbReference>
<dbReference type="PIRSF" id="PIRSF015897">
    <property type="entry name" value="PRIB5"/>
    <property type="match status" value="1"/>
</dbReference>
<organism evidence="1 2">
    <name type="scientific">Acorus gramineus</name>
    <name type="common">Dwarf sweet flag</name>
    <dbReference type="NCBI Taxonomy" id="55184"/>
    <lineage>
        <taxon>Eukaryota</taxon>
        <taxon>Viridiplantae</taxon>
        <taxon>Streptophyta</taxon>
        <taxon>Embryophyta</taxon>
        <taxon>Tracheophyta</taxon>
        <taxon>Spermatophyta</taxon>
        <taxon>Magnoliopsida</taxon>
        <taxon>Liliopsida</taxon>
        <taxon>Acoraceae</taxon>
        <taxon>Acorus</taxon>
    </lineage>
</organism>
<dbReference type="AlphaFoldDB" id="A0AAV9AAM5"/>
<accession>A0AAV9AAM5</accession>
<dbReference type="CDD" id="cd07040">
    <property type="entry name" value="HP"/>
    <property type="match status" value="1"/>
</dbReference>
<keyword evidence="2" id="KW-1185">Reference proteome</keyword>
<dbReference type="Pfam" id="PF00300">
    <property type="entry name" value="His_Phos_1"/>
    <property type="match status" value="1"/>
</dbReference>
<dbReference type="SMART" id="SM00855">
    <property type="entry name" value="PGAM"/>
    <property type="match status" value="1"/>
</dbReference>
<dbReference type="Proteomes" id="UP001179952">
    <property type="component" value="Unassembled WGS sequence"/>
</dbReference>
<comment type="caution">
    <text evidence="1">The sequence shown here is derived from an EMBL/GenBank/DDBJ whole genome shotgun (WGS) entry which is preliminary data.</text>
</comment>
<evidence type="ECO:0000313" key="1">
    <source>
        <dbReference type="EMBL" id="KAK1261346.1"/>
    </source>
</evidence>
<dbReference type="PANTHER" id="PTHR16469:SF27">
    <property type="entry name" value="UBIQUITIN-ASSOCIATED AND SH3 DOMAIN-CONTAINING BA-RELATED"/>
    <property type="match status" value="1"/>
</dbReference>
<dbReference type="Gene3D" id="3.40.50.1240">
    <property type="entry name" value="Phosphoglycerate mutase-like"/>
    <property type="match status" value="1"/>
</dbReference>
<evidence type="ECO:0000313" key="2">
    <source>
        <dbReference type="Proteomes" id="UP001179952"/>
    </source>
</evidence>
<dbReference type="PANTHER" id="PTHR16469">
    <property type="entry name" value="UBIQUITIN-ASSOCIATED AND SH3 DOMAIN-CONTAINING BA-RELATED"/>
    <property type="match status" value="1"/>
</dbReference>